<proteinExistence type="predicted"/>
<protein>
    <submittedName>
        <fullName evidence="2">Uncharacterized protein</fullName>
    </submittedName>
</protein>
<evidence type="ECO:0000313" key="3">
    <source>
        <dbReference type="Proteomes" id="UP001472677"/>
    </source>
</evidence>
<feature type="compositionally biased region" description="Basic and acidic residues" evidence="1">
    <location>
        <begin position="26"/>
        <end position="39"/>
    </location>
</feature>
<organism evidence="2 3">
    <name type="scientific">Hibiscus sabdariffa</name>
    <name type="common">roselle</name>
    <dbReference type="NCBI Taxonomy" id="183260"/>
    <lineage>
        <taxon>Eukaryota</taxon>
        <taxon>Viridiplantae</taxon>
        <taxon>Streptophyta</taxon>
        <taxon>Embryophyta</taxon>
        <taxon>Tracheophyta</taxon>
        <taxon>Spermatophyta</taxon>
        <taxon>Magnoliopsida</taxon>
        <taxon>eudicotyledons</taxon>
        <taxon>Gunneridae</taxon>
        <taxon>Pentapetalae</taxon>
        <taxon>rosids</taxon>
        <taxon>malvids</taxon>
        <taxon>Malvales</taxon>
        <taxon>Malvaceae</taxon>
        <taxon>Malvoideae</taxon>
        <taxon>Hibiscus</taxon>
    </lineage>
</organism>
<dbReference type="Proteomes" id="UP001472677">
    <property type="component" value="Unassembled WGS sequence"/>
</dbReference>
<keyword evidence="3" id="KW-1185">Reference proteome</keyword>
<name>A0ABR2FY98_9ROSI</name>
<accession>A0ABR2FY98</accession>
<comment type="caution">
    <text evidence="2">The sequence shown here is derived from an EMBL/GenBank/DDBJ whole genome shotgun (WGS) entry which is preliminary data.</text>
</comment>
<dbReference type="EMBL" id="JBBPBM010000004">
    <property type="protein sequence ID" value="KAK8589240.1"/>
    <property type="molecule type" value="Genomic_DNA"/>
</dbReference>
<evidence type="ECO:0000313" key="2">
    <source>
        <dbReference type="EMBL" id="KAK8589240.1"/>
    </source>
</evidence>
<sequence length="273" mass="30080">MPKPIDSMPEPTATNSESPAQTKFDQNNKGEIPSREVPSHEAALSHNCPVRFAPFSRQSSRSTKSRHSAVVVVETDDPTTPGCVSLAEPIHTAHVIINPLFGAVMPPNLEDKHTDSQALLTIIAPTLDEGLSMAQLPTQAKQRKVRSRIHSLQLPDGTWCDDEDALRNDADVRFLDDTWVPSLGPLRHWLRVPYHEVVNLQFGDLLLPSGQWDVDCLEKLLHCVAVPHVIGILPPALDESKDVVVWRGTPTGIFTIASAYARDLEPFVGGCRF</sequence>
<reference evidence="2 3" key="1">
    <citation type="journal article" date="2024" name="G3 (Bethesda)">
        <title>Genome assembly of Hibiscus sabdariffa L. provides insights into metabolisms of medicinal natural products.</title>
        <authorList>
            <person name="Kim T."/>
        </authorList>
    </citation>
    <scope>NUCLEOTIDE SEQUENCE [LARGE SCALE GENOMIC DNA]</scope>
    <source>
        <strain evidence="2">TK-2024</strain>
        <tissue evidence="2">Old leaves</tissue>
    </source>
</reference>
<feature type="compositionally biased region" description="Polar residues" evidence="1">
    <location>
        <begin position="12"/>
        <end position="25"/>
    </location>
</feature>
<feature type="region of interest" description="Disordered" evidence="1">
    <location>
        <begin position="1"/>
        <end position="42"/>
    </location>
</feature>
<evidence type="ECO:0000256" key="1">
    <source>
        <dbReference type="SAM" id="MobiDB-lite"/>
    </source>
</evidence>
<gene>
    <name evidence="2" type="ORF">V6N12_023643</name>
</gene>